<dbReference type="InterPro" id="IPR036374">
    <property type="entry name" value="OxRdtase_Mopterin-bd_sf"/>
</dbReference>
<gene>
    <name evidence="3" type="ORF">GCM10011390_30600</name>
</gene>
<protein>
    <submittedName>
        <fullName evidence="3">Oxidoreductase</fullName>
    </submittedName>
</protein>
<evidence type="ECO:0000313" key="3">
    <source>
        <dbReference type="EMBL" id="GGE09398.1"/>
    </source>
</evidence>
<feature type="domain" description="Oxidoreductase molybdopterin-binding" evidence="2">
    <location>
        <begin position="59"/>
        <end position="136"/>
    </location>
</feature>
<organism evidence="3 4">
    <name type="scientific">Aureimonas endophytica</name>
    <dbReference type="NCBI Taxonomy" id="2027858"/>
    <lineage>
        <taxon>Bacteria</taxon>
        <taxon>Pseudomonadati</taxon>
        <taxon>Pseudomonadota</taxon>
        <taxon>Alphaproteobacteria</taxon>
        <taxon>Hyphomicrobiales</taxon>
        <taxon>Aurantimonadaceae</taxon>
        <taxon>Aureimonas</taxon>
    </lineage>
</organism>
<dbReference type="SUPFAM" id="SSF56524">
    <property type="entry name" value="Oxidoreductase molybdopterin-binding domain"/>
    <property type="match status" value="1"/>
</dbReference>
<name>A0A916ZQR1_9HYPH</name>
<dbReference type="InterPro" id="IPR000572">
    <property type="entry name" value="OxRdtase_Mopterin-bd_dom"/>
</dbReference>
<proteinExistence type="predicted"/>
<feature type="chain" id="PRO_5036952755" evidence="1">
    <location>
        <begin position="28"/>
        <end position="163"/>
    </location>
</feature>
<sequence length="163" mass="17737">MLNRRHFLTIAGATATFCALKPPLAFAADPILTLHGSQTGGDVASSLAEMDAFPQTSFATTTPWHQGVVKFSGVSLKDYLAALKVDPKQIRLVALNDYSVDAEVAGLLEGDALLATRQNDQPMPVSDKGPVFLVFPFDSRAELQHQTYYSRSVWQLTEIDILA</sequence>
<reference evidence="3" key="2">
    <citation type="submission" date="2020-09" db="EMBL/GenBank/DDBJ databases">
        <authorList>
            <person name="Sun Q."/>
            <person name="Zhou Y."/>
        </authorList>
    </citation>
    <scope>NUCLEOTIDE SEQUENCE</scope>
    <source>
        <strain evidence="3">CGMCC 1.15367</strain>
    </source>
</reference>
<dbReference type="InterPro" id="IPR006311">
    <property type="entry name" value="TAT_signal"/>
</dbReference>
<comment type="caution">
    <text evidence="3">The sequence shown here is derived from an EMBL/GenBank/DDBJ whole genome shotgun (WGS) entry which is preliminary data.</text>
</comment>
<dbReference type="PROSITE" id="PS51318">
    <property type="entry name" value="TAT"/>
    <property type="match status" value="1"/>
</dbReference>
<reference evidence="3" key="1">
    <citation type="journal article" date="2014" name="Int. J. Syst. Evol. Microbiol.">
        <title>Complete genome sequence of Corynebacterium casei LMG S-19264T (=DSM 44701T), isolated from a smear-ripened cheese.</title>
        <authorList>
            <consortium name="US DOE Joint Genome Institute (JGI-PGF)"/>
            <person name="Walter F."/>
            <person name="Albersmeier A."/>
            <person name="Kalinowski J."/>
            <person name="Ruckert C."/>
        </authorList>
    </citation>
    <scope>NUCLEOTIDE SEQUENCE</scope>
    <source>
        <strain evidence="3">CGMCC 1.15367</strain>
    </source>
</reference>
<dbReference type="Proteomes" id="UP000644699">
    <property type="component" value="Unassembled WGS sequence"/>
</dbReference>
<dbReference type="RefSeq" id="WP_188909935.1">
    <property type="nucleotide sequence ID" value="NZ_BMIQ01000004.1"/>
</dbReference>
<keyword evidence="4" id="KW-1185">Reference proteome</keyword>
<accession>A0A916ZQR1</accession>
<evidence type="ECO:0000313" key="4">
    <source>
        <dbReference type="Proteomes" id="UP000644699"/>
    </source>
</evidence>
<dbReference type="Pfam" id="PF00174">
    <property type="entry name" value="Oxidored_molyb"/>
    <property type="match status" value="1"/>
</dbReference>
<dbReference type="Gene3D" id="3.90.420.10">
    <property type="entry name" value="Oxidoreductase, molybdopterin-binding domain"/>
    <property type="match status" value="1"/>
</dbReference>
<keyword evidence="1" id="KW-0732">Signal</keyword>
<dbReference type="EMBL" id="BMIQ01000004">
    <property type="protein sequence ID" value="GGE09398.1"/>
    <property type="molecule type" value="Genomic_DNA"/>
</dbReference>
<dbReference type="AlphaFoldDB" id="A0A916ZQR1"/>
<feature type="signal peptide" evidence="1">
    <location>
        <begin position="1"/>
        <end position="27"/>
    </location>
</feature>
<evidence type="ECO:0000259" key="2">
    <source>
        <dbReference type="Pfam" id="PF00174"/>
    </source>
</evidence>
<evidence type="ECO:0000256" key="1">
    <source>
        <dbReference type="SAM" id="SignalP"/>
    </source>
</evidence>